<dbReference type="InterPro" id="IPR002492">
    <property type="entry name" value="Transposase_Tc1-like"/>
</dbReference>
<evidence type="ECO:0000259" key="1">
    <source>
        <dbReference type="Pfam" id="PF01498"/>
    </source>
</evidence>
<evidence type="ECO:0000313" key="3">
    <source>
        <dbReference type="Proteomes" id="UP000499080"/>
    </source>
</evidence>
<proteinExistence type="predicted"/>
<dbReference type="InterPro" id="IPR036397">
    <property type="entry name" value="RNaseH_sf"/>
</dbReference>
<dbReference type="GO" id="GO:0015074">
    <property type="term" value="P:DNA integration"/>
    <property type="evidence" value="ECO:0007669"/>
    <property type="project" value="InterPro"/>
</dbReference>
<evidence type="ECO:0000313" key="2">
    <source>
        <dbReference type="EMBL" id="GBM10894.1"/>
    </source>
</evidence>
<feature type="domain" description="Transposase Tc1-like" evidence="1">
    <location>
        <begin position="70"/>
        <end position="103"/>
    </location>
</feature>
<dbReference type="EMBL" id="BGPR01000291">
    <property type="protein sequence ID" value="GBM10894.1"/>
    <property type="molecule type" value="Genomic_DNA"/>
</dbReference>
<dbReference type="Proteomes" id="UP000499080">
    <property type="component" value="Unassembled WGS sequence"/>
</dbReference>
<gene>
    <name evidence="2" type="ORF">AVEN_42145_1</name>
</gene>
<protein>
    <recommendedName>
        <fullName evidence="1">Transposase Tc1-like domain-containing protein</fullName>
    </recommendedName>
</protein>
<accession>A0A4Y2D4I4</accession>
<organism evidence="2 3">
    <name type="scientific">Araneus ventricosus</name>
    <name type="common">Orbweaver spider</name>
    <name type="synonym">Epeira ventricosa</name>
    <dbReference type="NCBI Taxonomy" id="182803"/>
    <lineage>
        <taxon>Eukaryota</taxon>
        <taxon>Metazoa</taxon>
        <taxon>Ecdysozoa</taxon>
        <taxon>Arthropoda</taxon>
        <taxon>Chelicerata</taxon>
        <taxon>Arachnida</taxon>
        <taxon>Araneae</taxon>
        <taxon>Araneomorphae</taxon>
        <taxon>Entelegynae</taxon>
        <taxon>Araneoidea</taxon>
        <taxon>Araneidae</taxon>
        <taxon>Araneus</taxon>
    </lineage>
</organism>
<name>A0A4Y2D4I4_ARAVE</name>
<keyword evidence="3" id="KW-1185">Reference proteome</keyword>
<sequence length="173" mass="19551">MLVSVHELVQSDLIKYQVLFRWRDTNSSSTDVNIVCGDNWSQYFGATNLVTTVAVLTEKYQGHINTQSARGLKGIELSSCRPTRKPLVSAINRKKRLQFAKNNTDWTFEHLENVMWSDEARFGLLQNGGRIRVRRDPLETMDPSCIVPTVQANGGSILIWGCTDLWKALQPLG</sequence>
<dbReference type="Gene3D" id="3.30.420.10">
    <property type="entry name" value="Ribonuclease H-like superfamily/Ribonuclease H"/>
    <property type="match status" value="1"/>
</dbReference>
<dbReference type="GO" id="GO:0003677">
    <property type="term" value="F:DNA binding"/>
    <property type="evidence" value="ECO:0007669"/>
    <property type="project" value="InterPro"/>
</dbReference>
<dbReference type="Pfam" id="PF01498">
    <property type="entry name" value="HTH_Tnp_Tc3_2"/>
    <property type="match status" value="1"/>
</dbReference>
<dbReference type="OrthoDB" id="6503215at2759"/>
<reference evidence="2 3" key="1">
    <citation type="journal article" date="2019" name="Sci. Rep.">
        <title>Orb-weaving spider Araneus ventricosus genome elucidates the spidroin gene catalogue.</title>
        <authorList>
            <person name="Kono N."/>
            <person name="Nakamura H."/>
            <person name="Ohtoshi R."/>
            <person name="Moran D.A.P."/>
            <person name="Shinohara A."/>
            <person name="Yoshida Y."/>
            <person name="Fujiwara M."/>
            <person name="Mori M."/>
            <person name="Tomita M."/>
            <person name="Arakawa K."/>
        </authorList>
    </citation>
    <scope>NUCLEOTIDE SEQUENCE [LARGE SCALE GENOMIC DNA]</scope>
</reference>
<dbReference type="GO" id="GO:0006313">
    <property type="term" value="P:DNA transposition"/>
    <property type="evidence" value="ECO:0007669"/>
    <property type="project" value="InterPro"/>
</dbReference>
<dbReference type="AlphaFoldDB" id="A0A4Y2D4I4"/>
<comment type="caution">
    <text evidence="2">The sequence shown here is derived from an EMBL/GenBank/DDBJ whole genome shotgun (WGS) entry which is preliminary data.</text>
</comment>